<feature type="transmembrane region" description="Helical" evidence="7">
    <location>
        <begin position="331"/>
        <end position="353"/>
    </location>
</feature>
<feature type="transmembrane region" description="Helical" evidence="7">
    <location>
        <begin position="554"/>
        <end position="573"/>
    </location>
</feature>
<feature type="domain" description="ABC transmembrane type-1" evidence="8">
    <location>
        <begin position="171"/>
        <end position="350"/>
    </location>
</feature>
<evidence type="ECO:0000256" key="1">
    <source>
        <dbReference type="ARBA" id="ARBA00004141"/>
    </source>
</evidence>
<keyword evidence="4 7" id="KW-0812">Transmembrane</keyword>
<accession>A0ABW4G512</accession>
<name>A0ABW4G512_9ACTN</name>
<keyword evidence="2 7" id="KW-0813">Transport</keyword>
<feature type="transmembrane region" description="Helical" evidence="7">
    <location>
        <begin position="617"/>
        <end position="637"/>
    </location>
</feature>
<keyword evidence="6 7" id="KW-0472">Membrane</keyword>
<feature type="transmembrane region" description="Helical" evidence="7">
    <location>
        <begin position="374"/>
        <end position="396"/>
    </location>
</feature>
<evidence type="ECO:0000256" key="2">
    <source>
        <dbReference type="ARBA" id="ARBA00022448"/>
    </source>
</evidence>
<feature type="transmembrane region" description="Helical" evidence="7">
    <location>
        <begin position="529"/>
        <end position="548"/>
    </location>
</feature>
<feature type="transmembrane region" description="Helical" evidence="7">
    <location>
        <begin position="95"/>
        <end position="114"/>
    </location>
</feature>
<dbReference type="RefSeq" id="WP_219531938.1">
    <property type="nucleotide sequence ID" value="NZ_JAHKRM010000012.1"/>
</dbReference>
<feature type="transmembrane region" description="Helical" evidence="7">
    <location>
        <begin position="126"/>
        <end position="145"/>
    </location>
</feature>
<feature type="domain" description="ABC transmembrane type-1" evidence="8">
    <location>
        <begin position="491"/>
        <end position="671"/>
    </location>
</feature>
<dbReference type="PANTHER" id="PTHR47737:SF1">
    <property type="entry name" value="GLYCINE BETAINE_PROLINE BETAINE TRANSPORT SYSTEM PERMEASE PROTEIN PROW"/>
    <property type="match status" value="1"/>
</dbReference>
<evidence type="ECO:0000313" key="9">
    <source>
        <dbReference type="EMBL" id="MFD1537606.1"/>
    </source>
</evidence>
<feature type="transmembrane region" description="Helical" evidence="7">
    <location>
        <begin position="175"/>
        <end position="198"/>
    </location>
</feature>
<dbReference type="Proteomes" id="UP001597097">
    <property type="component" value="Unassembled WGS sequence"/>
</dbReference>
<dbReference type="CDD" id="cd06261">
    <property type="entry name" value="TM_PBP2"/>
    <property type="match status" value="2"/>
</dbReference>
<evidence type="ECO:0000256" key="6">
    <source>
        <dbReference type="ARBA" id="ARBA00023136"/>
    </source>
</evidence>
<comment type="caution">
    <text evidence="9">The sequence shown here is derived from an EMBL/GenBank/DDBJ whole genome shotgun (WGS) entry which is preliminary data.</text>
</comment>
<protein>
    <submittedName>
        <fullName evidence="9">ABC transporter permease subunit</fullName>
    </submittedName>
</protein>
<dbReference type="EMBL" id="JBHUCM010000011">
    <property type="protein sequence ID" value="MFD1537606.1"/>
    <property type="molecule type" value="Genomic_DNA"/>
</dbReference>
<dbReference type="Pfam" id="PF00528">
    <property type="entry name" value="BPD_transp_1"/>
    <property type="match status" value="2"/>
</dbReference>
<feature type="transmembrane region" description="Helical" evidence="7">
    <location>
        <begin position="495"/>
        <end position="517"/>
    </location>
</feature>
<feature type="transmembrane region" description="Helical" evidence="7">
    <location>
        <begin position="471"/>
        <end position="489"/>
    </location>
</feature>
<keyword evidence="3" id="KW-1003">Cell membrane</keyword>
<evidence type="ECO:0000256" key="7">
    <source>
        <dbReference type="RuleBase" id="RU363032"/>
    </source>
</evidence>
<gene>
    <name evidence="9" type="ORF">ACFSJ0_11210</name>
</gene>
<feature type="transmembrane region" description="Helical" evidence="7">
    <location>
        <begin position="151"/>
        <end position="168"/>
    </location>
</feature>
<feature type="transmembrane region" description="Helical" evidence="7">
    <location>
        <begin position="649"/>
        <end position="667"/>
    </location>
</feature>
<reference evidence="10" key="1">
    <citation type="journal article" date="2019" name="Int. J. Syst. Evol. Microbiol.">
        <title>The Global Catalogue of Microorganisms (GCM) 10K type strain sequencing project: providing services to taxonomists for standard genome sequencing and annotation.</title>
        <authorList>
            <consortium name="The Broad Institute Genomics Platform"/>
            <consortium name="The Broad Institute Genome Sequencing Center for Infectious Disease"/>
            <person name="Wu L."/>
            <person name="Ma J."/>
        </authorList>
    </citation>
    <scope>NUCLEOTIDE SEQUENCE [LARGE SCALE GENOMIC DNA]</scope>
    <source>
        <strain evidence="10">CGMCC 1.15399</strain>
    </source>
</reference>
<feature type="transmembrane region" description="Helical" evidence="7">
    <location>
        <begin position="218"/>
        <end position="245"/>
    </location>
</feature>
<evidence type="ECO:0000259" key="8">
    <source>
        <dbReference type="PROSITE" id="PS50928"/>
    </source>
</evidence>
<dbReference type="PANTHER" id="PTHR47737">
    <property type="entry name" value="GLYCINE BETAINE/PROLINE BETAINE TRANSPORT SYSTEM PERMEASE PROTEIN PROW"/>
    <property type="match status" value="1"/>
</dbReference>
<keyword evidence="5 7" id="KW-1133">Transmembrane helix</keyword>
<feature type="transmembrane region" description="Helical" evidence="7">
    <location>
        <begin position="289"/>
        <end position="311"/>
    </location>
</feature>
<evidence type="ECO:0000313" key="10">
    <source>
        <dbReference type="Proteomes" id="UP001597097"/>
    </source>
</evidence>
<dbReference type="InterPro" id="IPR000515">
    <property type="entry name" value="MetI-like"/>
</dbReference>
<evidence type="ECO:0000256" key="4">
    <source>
        <dbReference type="ARBA" id="ARBA00022692"/>
    </source>
</evidence>
<comment type="subcellular location">
    <subcellularLocation>
        <location evidence="7">Cell membrane</location>
        <topology evidence="7">Multi-pass membrane protein</topology>
    </subcellularLocation>
    <subcellularLocation>
        <location evidence="1">Membrane</location>
        <topology evidence="1">Multi-pass membrane protein</topology>
    </subcellularLocation>
</comment>
<keyword evidence="10" id="KW-1185">Reference proteome</keyword>
<evidence type="ECO:0000256" key="5">
    <source>
        <dbReference type="ARBA" id="ARBA00022989"/>
    </source>
</evidence>
<evidence type="ECO:0000256" key="3">
    <source>
        <dbReference type="ARBA" id="ARBA00022475"/>
    </source>
</evidence>
<dbReference type="PROSITE" id="PS50928">
    <property type="entry name" value="ABC_TM1"/>
    <property type="match status" value="2"/>
</dbReference>
<sequence length="689" mass="72037">MTGRGEAVKSSGTVAMRPAKGGLRTTMSGVAARVAARLPARGYLVAAALAVWVLGWAILRGRDTLALGGAELTPLHGGLNTGMDAIDDSRNSNPFFLYFINYIRLFIDEAVRFVQALISQPSFDRPVPVLGWLGVTGLASAIALLYGNRKVALLTAAGFLSFGVLGLWQESMDTLALTLTAVALSLAVGIPLGVWAGLSDRFHRLVTPVLDFMQTMPTFVYLAPLTLFFLIGPASATVATMIYAIPPAIRITALGIRQVSPETLEAGTSLGATPAQELRLVLLPMAKQTIIVGVNQTIMAALSMATIAALIDAPGLGQTVLKALQTLDVGTAFNAGLAIVIMAVVLDRVTSAASRRVEVARRAGRLRTTRGRRVEVAGVLGVAAVLGYLSYTYIWAAEFPADANLGSYVRRAADAASAWVQDNLVTYTNALKNLLTNALLNPFEKLLTGSPWWLVAVVAVVIVLLVGSVRAALVATTGLLLLVLLGLWQDSMVTLASTLVATVLVMLLGVVIGVWMGRSDRVDTLLRPVLDAGQTMPAFVYLVPILGLFGPTRFTAIIAAVVFAAPVAIKLVAEGIRGVSATTVEAATSAGASTWQLISKVQLPMARAAVTLATSQGLIYVLSMVVVGGLVGAGALGYDVVAGFSQHELRGKGLAAGLAIVALGIVLDRVTRAATERADAAAHGGLHQR</sequence>
<feature type="transmembrane region" description="Helical" evidence="7">
    <location>
        <begin position="42"/>
        <end position="59"/>
    </location>
</feature>
<feature type="transmembrane region" description="Helical" evidence="7">
    <location>
        <begin position="450"/>
        <end position="466"/>
    </location>
</feature>
<proteinExistence type="inferred from homology"/>
<comment type="similarity">
    <text evidence="7">Belongs to the binding-protein-dependent transport system permease family.</text>
</comment>
<organism evidence="9 10">
    <name type="scientific">Nonomuraea guangzhouensis</name>
    <dbReference type="NCBI Taxonomy" id="1291555"/>
    <lineage>
        <taxon>Bacteria</taxon>
        <taxon>Bacillati</taxon>
        <taxon>Actinomycetota</taxon>
        <taxon>Actinomycetes</taxon>
        <taxon>Streptosporangiales</taxon>
        <taxon>Streptosporangiaceae</taxon>
        <taxon>Nonomuraea</taxon>
    </lineage>
</organism>